<feature type="compositionally biased region" description="Polar residues" evidence="2">
    <location>
        <begin position="133"/>
        <end position="168"/>
    </location>
</feature>
<feature type="region of interest" description="Disordered" evidence="2">
    <location>
        <begin position="131"/>
        <end position="170"/>
    </location>
</feature>
<proteinExistence type="predicted"/>
<dbReference type="InterPro" id="IPR052894">
    <property type="entry name" value="AsmA-related"/>
</dbReference>
<comment type="caution">
    <text evidence="4">The sequence shown here is derived from an EMBL/GenBank/DDBJ whole genome shotgun (WGS) entry which is preliminary data.</text>
</comment>
<protein>
    <recommendedName>
        <fullName evidence="3">AsmA domain-containing protein</fullName>
    </recommendedName>
</protein>
<dbReference type="PANTHER" id="PTHR30441:SF4">
    <property type="entry name" value="PROTEIN ASMA"/>
    <property type="match status" value="1"/>
</dbReference>
<organism evidence="4 5">
    <name type="scientific">Vibrio marisflavi CECT 7928</name>
    <dbReference type="NCBI Taxonomy" id="634439"/>
    <lineage>
        <taxon>Bacteria</taxon>
        <taxon>Pseudomonadati</taxon>
        <taxon>Pseudomonadota</taxon>
        <taxon>Gammaproteobacteria</taxon>
        <taxon>Vibrionales</taxon>
        <taxon>Vibrionaceae</taxon>
        <taxon>Vibrio</taxon>
    </lineage>
</organism>
<evidence type="ECO:0000313" key="5">
    <source>
        <dbReference type="Proteomes" id="UP000838748"/>
    </source>
</evidence>
<dbReference type="InterPro" id="IPR007844">
    <property type="entry name" value="AsmA"/>
</dbReference>
<dbReference type="Pfam" id="PF05170">
    <property type="entry name" value="AsmA"/>
    <property type="match status" value="1"/>
</dbReference>
<name>A0ABN8E4V2_9VIBR</name>
<evidence type="ECO:0000256" key="2">
    <source>
        <dbReference type="SAM" id="MobiDB-lite"/>
    </source>
</evidence>
<dbReference type="EMBL" id="CAKLDM010000002">
    <property type="protein sequence ID" value="CAH0539192.1"/>
    <property type="molecule type" value="Genomic_DNA"/>
</dbReference>
<sequence>MKKLLLIVAILIVVVAGAITALVTLVNPNQFKPLIVEQVKKQTGLDLVIQGDIRWQFFPSIGFELGKTELKNPQGFSNPDMFKVNQVGINVSVLPLLDKELKIGNVTLKGAQIDVETLKDGSKNIDALLSGNKADTNSETSKPAQTDAFTQVQSSKVDSSTQKNTAAESSDKWSIDLEGVTIENATLQMTDKQTGNFTKLSDMSLNLSGFAANQWTKATFSANGQNNQQTFTSKGSLEFKLSKDFSQYELRDVSITSSFKAPDIEVDKVHLGLNTFQLDKENKLNYAVDGKASGVSFAIKGDGILSVDHTLTTVALSNFTLKGDLEGKSLPESPMKLDISTALSFDLEKKHLTLQLEKLQANALELDGSSDVTLSTIPKIRFDLHSPDINLDEFLKVQEKPQPEASPVSDKQTGSNPNSSVDQSTKKSTAEVEPDLSALKLLDVAGKIAIDKFQMQNAKMQNVKASISVKDGIAKLTSFTSNLYDGKISANAILDARKSPASYKITSKVAGVKVQPLLKDVMDNDKLEGVGNIELNLHGKGLTPTGIKKNVAGTIAIKFTDGAVNGINVAQLIRTNYAKFKGQPVENTNEPQKTDFSSMQATIKLANGVAKTDDLSAKSPLLRVHGQGSANYINETVDMVIRTSIVGSLKGQGGQSINELKDVTIPVKITGSWSDPKYKVVLDNALKQKAKNELEKGIDKLNKKLGDKINNEKTKQAVDKLLNNLFK</sequence>
<feature type="region of interest" description="Disordered" evidence="2">
    <location>
        <begin position="400"/>
        <end position="431"/>
    </location>
</feature>
<feature type="domain" description="AsmA" evidence="3">
    <location>
        <begin position="1"/>
        <end position="614"/>
    </location>
</feature>
<gene>
    <name evidence="4" type="ORF">VMF7928_01960</name>
</gene>
<evidence type="ECO:0000313" key="4">
    <source>
        <dbReference type="EMBL" id="CAH0539192.1"/>
    </source>
</evidence>
<feature type="coiled-coil region" evidence="1">
    <location>
        <begin position="684"/>
        <end position="711"/>
    </location>
</feature>
<dbReference type="RefSeq" id="WP_237361280.1">
    <property type="nucleotide sequence ID" value="NZ_CAKLDM010000002.1"/>
</dbReference>
<accession>A0ABN8E4V2</accession>
<evidence type="ECO:0000259" key="3">
    <source>
        <dbReference type="Pfam" id="PF05170"/>
    </source>
</evidence>
<dbReference type="PANTHER" id="PTHR30441">
    <property type="entry name" value="DUF748 DOMAIN-CONTAINING PROTEIN"/>
    <property type="match status" value="1"/>
</dbReference>
<dbReference type="Proteomes" id="UP000838748">
    <property type="component" value="Unassembled WGS sequence"/>
</dbReference>
<evidence type="ECO:0000256" key="1">
    <source>
        <dbReference type="SAM" id="Coils"/>
    </source>
</evidence>
<reference evidence="4" key="1">
    <citation type="submission" date="2021-11" db="EMBL/GenBank/DDBJ databases">
        <authorList>
            <person name="Rodrigo-Torres L."/>
            <person name="Arahal R. D."/>
            <person name="Lucena T."/>
        </authorList>
    </citation>
    <scope>NUCLEOTIDE SEQUENCE</scope>
    <source>
        <strain evidence="4">CECT 7928</strain>
    </source>
</reference>
<feature type="compositionally biased region" description="Polar residues" evidence="2">
    <location>
        <begin position="409"/>
        <end position="423"/>
    </location>
</feature>
<keyword evidence="5" id="KW-1185">Reference proteome</keyword>
<keyword evidence="1" id="KW-0175">Coiled coil</keyword>